<dbReference type="Proteomes" id="UP000028042">
    <property type="component" value="Unassembled WGS sequence"/>
</dbReference>
<keyword evidence="2" id="KW-0732">Signal</keyword>
<organism evidence="4 7">
    <name type="scientific">Clostridium pasteurianum DSM 525 = ATCC 6013</name>
    <dbReference type="NCBI Taxonomy" id="1262449"/>
    <lineage>
        <taxon>Bacteria</taxon>
        <taxon>Bacillati</taxon>
        <taxon>Bacillota</taxon>
        <taxon>Clostridia</taxon>
        <taxon>Eubacteriales</taxon>
        <taxon>Clostridiaceae</taxon>
        <taxon>Clostridium</taxon>
    </lineage>
</organism>
<evidence type="ECO:0000259" key="3">
    <source>
        <dbReference type="Pfam" id="PF01471"/>
    </source>
</evidence>
<dbReference type="Proteomes" id="UP000030905">
    <property type="component" value="Chromosome"/>
</dbReference>
<feature type="region of interest" description="Disordered" evidence="1">
    <location>
        <begin position="28"/>
        <end position="57"/>
    </location>
</feature>
<dbReference type="KEGG" id="cpae:CPAST_c23540"/>
<feature type="chain" id="PRO_5033717829" evidence="2">
    <location>
        <begin position="27"/>
        <end position="155"/>
    </location>
</feature>
<evidence type="ECO:0000313" key="7">
    <source>
        <dbReference type="Proteomes" id="UP000030905"/>
    </source>
</evidence>
<feature type="compositionally biased region" description="Polar residues" evidence="1">
    <location>
        <begin position="28"/>
        <end position="45"/>
    </location>
</feature>
<dbReference type="InterPro" id="IPR002477">
    <property type="entry name" value="Peptidoglycan-bd-like"/>
</dbReference>
<dbReference type="Gene3D" id="1.10.101.10">
    <property type="entry name" value="PGBD-like superfamily/PGBD"/>
    <property type="match status" value="1"/>
</dbReference>
<sequence length="155" mass="16893">MKSKKIKVLTLGLLTTLIISSTPVFATTSTSTNSHKASTINNKPLTTSTTNKDTNKSTPTIPGTVKIATAWGEVGFWYVWETKGYVSYGDTGFPVRCIQEGLNNLGYNCGYVDGVFGSNTLTQVKRFQHDNGLVADGLVGPNTYDVLRDKNGWYN</sequence>
<dbReference type="GeneID" id="93074498"/>
<dbReference type="RefSeq" id="WP_003441377.1">
    <property type="nucleotide sequence ID" value="NZ_ANZB01000002.1"/>
</dbReference>
<dbReference type="PATRIC" id="fig|1262449.3.peg.636"/>
<protein>
    <submittedName>
        <fullName evidence="5">Peptidoglycan-binding domain 1 protein</fullName>
    </submittedName>
</protein>
<dbReference type="InterPro" id="IPR036366">
    <property type="entry name" value="PGBDSf"/>
</dbReference>
<feature type="compositionally biased region" description="Low complexity" evidence="1">
    <location>
        <begin position="46"/>
        <end position="57"/>
    </location>
</feature>
<proteinExistence type="predicted"/>
<dbReference type="KEGG" id="cpat:CLPA_c23540"/>
<name>A0A0H3J4L2_CLOPA</name>
<evidence type="ECO:0000256" key="2">
    <source>
        <dbReference type="SAM" id="SignalP"/>
    </source>
</evidence>
<dbReference type="AlphaFoldDB" id="A0A0H3J4L2"/>
<dbReference type="SUPFAM" id="SSF47090">
    <property type="entry name" value="PGBD-like"/>
    <property type="match status" value="1"/>
</dbReference>
<feature type="domain" description="Peptidoglycan binding-like" evidence="3">
    <location>
        <begin position="95"/>
        <end position="147"/>
    </location>
</feature>
<keyword evidence="7" id="KW-1185">Reference proteome</keyword>
<feature type="signal peptide" evidence="2">
    <location>
        <begin position="1"/>
        <end position="26"/>
    </location>
</feature>
<evidence type="ECO:0000313" key="6">
    <source>
        <dbReference type="Proteomes" id="UP000028042"/>
    </source>
</evidence>
<reference evidence="5 6" key="3">
    <citation type="journal article" name="Genome Announc.">
        <title>Improved Draft Genome Sequence of Clostridium pasteurianum Strain ATCC 6013 (DSM 525) Using a Hybrid Next-Generation Sequencing Approach.</title>
        <authorList>
            <person name="Pyne M.E."/>
            <person name="Utturkar S."/>
            <person name="Brown S.D."/>
            <person name="Moo-Young M."/>
            <person name="Chung D.A."/>
            <person name="Chou C.P."/>
        </authorList>
    </citation>
    <scope>NUCLEOTIDE SEQUENCE [LARGE SCALE GENOMIC DNA]</scope>
    <source>
        <strain evidence="5 6">ATCC 6013</strain>
    </source>
</reference>
<dbReference type="EMBL" id="CP009268">
    <property type="protein sequence ID" value="AJA52412.1"/>
    <property type="molecule type" value="Genomic_DNA"/>
</dbReference>
<dbReference type="InterPro" id="IPR036365">
    <property type="entry name" value="PGBD-like_sf"/>
</dbReference>
<evidence type="ECO:0000313" key="4">
    <source>
        <dbReference type="EMBL" id="AJA52412.1"/>
    </source>
</evidence>
<evidence type="ECO:0000313" key="5">
    <source>
        <dbReference type="EMBL" id="KRU11578.1"/>
    </source>
</evidence>
<gene>
    <name evidence="4" type="ORF">CLPA_c23540</name>
    <name evidence="5" type="ORF">CP6013_00825</name>
</gene>
<evidence type="ECO:0000256" key="1">
    <source>
        <dbReference type="SAM" id="MobiDB-lite"/>
    </source>
</evidence>
<dbReference type="Pfam" id="PF01471">
    <property type="entry name" value="PG_binding_1"/>
    <property type="match status" value="1"/>
</dbReference>
<reference evidence="4 7" key="1">
    <citation type="journal article" date="2015" name="Genome Announc.">
        <title>Complete Genome Sequence of the Nitrogen-Fixing and Solvent-Producing Clostridium pasteurianum DSM 525.</title>
        <authorList>
            <person name="Poehlein A."/>
            <person name="Grosse-Honebrink A."/>
            <person name="Zhang Y."/>
            <person name="Minton N.P."/>
            <person name="Daniel R."/>
        </authorList>
    </citation>
    <scope>NUCLEOTIDE SEQUENCE [LARGE SCALE GENOMIC DNA]</scope>
    <source>
        <strain evidence="4">DSM 525</strain>
        <strain evidence="7">DSM 525 / ATCC 6013</strain>
    </source>
</reference>
<reference evidence="5" key="2">
    <citation type="submission" date="2015-10" db="EMBL/GenBank/DDBJ databases">
        <title>Improved Draft Genome Sequence of Clostridium pasteurianum Strain ATCC 6013 (DSM 525) Using a Hybrid Next-Generation Sequencing Approach.</title>
        <authorList>
            <person name="Pyne M.E."/>
            <person name="Utturkar S.M."/>
            <person name="Brown S.D."/>
            <person name="Moo-Young M."/>
            <person name="Chung D.A."/>
            <person name="Chou P.C."/>
        </authorList>
    </citation>
    <scope>NUCLEOTIDE SEQUENCE</scope>
    <source>
        <strain evidence="5">ATCC 6013</strain>
    </source>
</reference>
<dbReference type="eggNOG" id="COG3409">
    <property type="taxonomic scope" value="Bacteria"/>
</dbReference>
<dbReference type="EMBL" id="JPGY02000001">
    <property type="protein sequence ID" value="KRU11578.1"/>
    <property type="molecule type" value="Genomic_DNA"/>
</dbReference>
<accession>A0A0H3J4L2</accession>